<feature type="compositionally biased region" description="Basic residues" evidence="1">
    <location>
        <begin position="17"/>
        <end position="26"/>
    </location>
</feature>
<dbReference type="AlphaFoldDB" id="A0A427B9W0"/>
<protein>
    <submittedName>
        <fullName evidence="2">Uncharacterized protein</fullName>
    </submittedName>
</protein>
<proteinExistence type="predicted"/>
<reference evidence="2 3" key="1">
    <citation type="journal article" date="2014" name="Agronomy (Basel)">
        <title>A Draft Genome Sequence for Ensete ventricosum, the Drought-Tolerant Tree Against Hunger.</title>
        <authorList>
            <person name="Harrison J."/>
            <person name="Moore K.A."/>
            <person name="Paszkiewicz K."/>
            <person name="Jones T."/>
            <person name="Grant M."/>
            <person name="Ambacheew D."/>
            <person name="Muzemil S."/>
            <person name="Studholme D.J."/>
        </authorList>
    </citation>
    <scope>NUCLEOTIDE SEQUENCE [LARGE SCALE GENOMIC DNA]</scope>
</reference>
<evidence type="ECO:0000256" key="1">
    <source>
        <dbReference type="SAM" id="MobiDB-lite"/>
    </source>
</evidence>
<comment type="caution">
    <text evidence="2">The sequence shown here is derived from an EMBL/GenBank/DDBJ whole genome shotgun (WGS) entry which is preliminary data.</text>
</comment>
<sequence>MIHHPFRHQNHATISYHRLRPARRGSRLQGTNKGLPPAASPSATRGRNADYKGGGPLAGRLSMGKDNRRLHRGCGSGVLRVKES</sequence>
<feature type="region of interest" description="Disordered" evidence="1">
    <location>
        <begin position="1"/>
        <end position="84"/>
    </location>
</feature>
<evidence type="ECO:0000313" key="2">
    <source>
        <dbReference type="EMBL" id="RRT85267.1"/>
    </source>
</evidence>
<dbReference type="Proteomes" id="UP000287651">
    <property type="component" value="Unassembled WGS sequence"/>
</dbReference>
<accession>A0A427B9W0</accession>
<dbReference type="EMBL" id="AMZH03000145">
    <property type="protein sequence ID" value="RRT85267.1"/>
    <property type="molecule type" value="Genomic_DNA"/>
</dbReference>
<name>A0A427B9W0_ENSVE</name>
<evidence type="ECO:0000313" key="3">
    <source>
        <dbReference type="Proteomes" id="UP000287651"/>
    </source>
</evidence>
<feature type="compositionally biased region" description="Basic residues" evidence="1">
    <location>
        <begin position="1"/>
        <end position="10"/>
    </location>
</feature>
<gene>
    <name evidence="2" type="ORF">B296_00001241</name>
</gene>
<organism evidence="2 3">
    <name type="scientific">Ensete ventricosum</name>
    <name type="common">Abyssinian banana</name>
    <name type="synonym">Musa ensete</name>
    <dbReference type="NCBI Taxonomy" id="4639"/>
    <lineage>
        <taxon>Eukaryota</taxon>
        <taxon>Viridiplantae</taxon>
        <taxon>Streptophyta</taxon>
        <taxon>Embryophyta</taxon>
        <taxon>Tracheophyta</taxon>
        <taxon>Spermatophyta</taxon>
        <taxon>Magnoliopsida</taxon>
        <taxon>Liliopsida</taxon>
        <taxon>Zingiberales</taxon>
        <taxon>Musaceae</taxon>
        <taxon>Ensete</taxon>
    </lineage>
</organism>